<comment type="caution">
    <text evidence="1">The sequence shown here is derived from an EMBL/GenBank/DDBJ whole genome shotgun (WGS) entry which is preliminary data.</text>
</comment>
<sequence>MSGPKVDYAKLREQEMASLAEARGRRLKVADKIQKMINQIDSCLGGDVDLMLQDPQIGPSCKKIQELQAQYKKELQALYNTVKHGTELLDVDAILHGGEVLLRRFGENTQEELQIINKLVATSQQYQRLQEEREILAQTKRKKIVRISNDKGVDIAVSDADIQEQISVFDDEIKEFMTSPMTSKHKNSILLINQDLHELEVSDLDNDRKSKRIQRLWLAVLFG</sequence>
<protein>
    <submittedName>
        <fullName evidence="1">Uncharacterized protein</fullName>
    </submittedName>
</protein>
<evidence type="ECO:0000313" key="1">
    <source>
        <dbReference type="EMBL" id="RGN22731.1"/>
    </source>
</evidence>
<evidence type="ECO:0000313" key="4">
    <source>
        <dbReference type="Proteomes" id="UP000286220"/>
    </source>
</evidence>
<gene>
    <name evidence="2" type="ORF">DW912_16130</name>
    <name evidence="1" type="ORF">DXB72_09300</name>
</gene>
<organism evidence="1 3">
    <name type="scientific">Agathobacter rectalis</name>
    <dbReference type="NCBI Taxonomy" id="39491"/>
    <lineage>
        <taxon>Bacteria</taxon>
        <taxon>Bacillati</taxon>
        <taxon>Bacillota</taxon>
        <taxon>Clostridia</taxon>
        <taxon>Lachnospirales</taxon>
        <taxon>Lachnospiraceae</taxon>
        <taxon>Agathobacter</taxon>
    </lineage>
</organism>
<name>A0A3E5AMT0_9FIRM</name>
<evidence type="ECO:0000313" key="2">
    <source>
        <dbReference type="EMBL" id="RHA87753.1"/>
    </source>
</evidence>
<dbReference type="Proteomes" id="UP000260970">
    <property type="component" value="Unassembled WGS sequence"/>
</dbReference>
<evidence type="ECO:0000313" key="3">
    <source>
        <dbReference type="Proteomes" id="UP000260970"/>
    </source>
</evidence>
<dbReference type="RefSeq" id="WP_117690438.1">
    <property type="nucleotide sequence ID" value="NZ_JADMPC010000013.1"/>
</dbReference>
<dbReference type="Proteomes" id="UP000286220">
    <property type="component" value="Unassembled WGS sequence"/>
</dbReference>
<dbReference type="EMBL" id="QSFZ01000032">
    <property type="protein sequence ID" value="RHA87753.1"/>
    <property type="molecule type" value="Genomic_DNA"/>
</dbReference>
<accession>A0A3E5AMT0</accession>
<dbReference type="AlphaFoldDB" id="A0A3E5AMT0"/>
<proteinExistence type="predicted"/>
<reference evidence="3 4" key="1">
    <citation type="submission" date="2018-08" db="EMBL/GenBank/DDBJ databases">
        <title>A genome reference for cultivated species of the human gut microbiota.</title>
        <authorList>
            <person name="Zou Y."/>
            <person name="Xue W."/>
            <person name="Luo G."/>
        </authorList>
    </citation>
    <scope>NUCLEOTIDE SEQUENCE [LARGE SCALE GENOMIC DNA]</scope>
    <source>
        <strain evidence="2 4">AM42-17AT</strain>
        <strain evidence="1 3">OM05-6AA</strain>
    </source>
</reference>
<dbReference type="EMBL" id="QSUG01000008">
    <property type="protein sequence ID" value="RGN22731.1"/>
    <property type="molecule type" value="Genomic_DNA"/>
</dbReference>